<sequence>MPFPENDKSRVDVVGKLLSNFEIKVIDPSGKELPLGEIGEFCLRTPTLMMGYLGKPQATAESIDDDGWYHTGDIGKIDKEGYVYVIDRLKELIKVKGYQVAPAELEDILLSHHEIADAAVVGIPDDAAGEVPKAFVVRKNERLTEQQIHEYVNGKSS</sequence>
<dbReference type="Proteomes" id="UP000887579">
    <property type="component" value="Unplaced"/>
</dbReference>
<evidence type="ECO:0000313" key="2">
    <source>
        <dbReference type="WBParaSite" id="ES5_v2.g17824.t1"/>
    </source>
</evidence>
<reference evidence="2" key="1">
    <citation type="submission" date="2022-11" db="UniProtKB">
        <authorList>
            <consortium name="WormBaseParasite"/>
        </authorList>
    </citation>
    <scope>IDENTIFICATION</scope>
</reference>
<evidence type="ECO:0000313" key="1">
    <source>
        <dbReference type="Proteomes" id="UP000887579"/>
    </source>
</evidence>
<accession>A0AC34FKN3</accession>
<protein>
    <submittedName>
        <fullName evidence="2">Uncharacterized protein</fullName>
    </submittedName>
</protein>
<proteinExistence type="predicted"/>
<organism evidence="1 2">
    <name type="scientific">Panagrolaimus sp. ES5</name>
    <dbReference type="NCBI Taxonomy" id="591445"/>
    <lineage>
        <taxon>Eukaryota</taxon>
        <taxon>Metazoa</taxon>
        <taxon>Ecdysozoa</taxon>
        <taxon>Nematoda</taxon>
        <taxon>Chromadorea</taxon>
        <taxon>Rhabditida</taxon>
        <taxon>Tylenchina</taxon>
        <taxon>Panagrolaimomorpha</taxon>
        <taxon>Panagrolaimoidea</taxon>
        <taxon>Panagrolaimidae</taxon>
        <taxon>Panagrolaimus</taxon>
    </lineage>
</organism>
<dbReference type="WBParaSite" id="ES5_v2.g17824.t1">
    <property type="protein sequence ID" value="ES5_v2.g17824.t1"/>
    <property type="gene ID" value="ES5_v2.g17824"/>
</dbReference>
<name>A0AC34FKN3_9BILA</name>